<dbReference type="CDD" id="cd00085">
    <property type="entry name" value="HNHc"/>
    <property type="match status" value="1"/>
</dbReference>
<reference evidence="3" key="1">
    <citation type="journal article" date="2019" name="Int. J. Syst. Evol. Microbiol.">
        <title>The Global Catalogue of Microorganisms (GCM) 10K type strain sequencing project: providing services to taxonomists for standard genome sequencing and annotation.</title>
        <authorList>
            <consortium name="The Broad Institute Genomics Platform"/>
            <consortium name="The Broad Institute Genome Sequencing Center for Infectious Disease"/>
            <person name="Wu L."/>
            <person name="Ma J."/>
        </authorList>
    </citation>
    <scope>NUCLEOTIDE SEQUENCE [LARGE SCALE GENOMIC DNA]</scope>
    <source>
        <strain evidence="3">CCM 8725</strain>
    </source>
</reference>
<feature type="domain" description="HNH" evidence="1">
    <location>
        <begin position="65"/>
        <end position="90"/>
    </location>
</feature>
<evidence type="ECO:0000259" key="1">
    <source>
        <dbReference type="Pfam" id="PF01844"/>
    </source>
</evidence>
<dbReference type="RefSeq" id="WP_209987284.1">
    <property type="nucleotide sequence ID" value="NZ_JBHUKY010000019.1"/>
</dbReference>
<dbReference type="EMBL" id="JBHUKY010000019">
    <property type="protein sequence ID" value="MFD2409816.1"/>
    <property type="molecule type" value="Genomic_DNA"/>
</dbReference>
<proteinExistence type="predicted"/>
<dbReference type="Pfam" id="PF01844">
    <property type="entry name" value="HNH"/>
    <property type="match status" value="1"/>
</dbReference>
<evidence type="ECO:0000313" key="3">
    <source>
        <dbReference type="Proteomes" id="UP001597448"/>
    </source>
</evidence>
<sequence length="182" mass="21584">MAMPTKAQIFKHWMEWLDKRGFDWGEPCCWACKRYFDAKYDLNKPSATREDIINNWDRVPLQRCHIIARQFDGEDIPDNLFLMCKNCHDRAPNTKSREAFLDWVEKQDYTSLVQEDIMRELRTFELVDRVDDVNEMLADKELIKRFFSNSGFHMNQARGGLEITLSSIFSQIAHELKRGNNN</sequence>
<organism evidence="2 3">
    <name type="scientific">Paenibacillus rhizoplanae</name>
    <dbReference type="NCBI Taxonomy" id="1917181"/>
    <lineage>
        <taxon>Bacteria</taxon>
        <taxon>Bacillati</taxon>
        <taxon>Bacillota</taxon>
        <taxon>Bacilli</taxon>
        <taxon>Bacillales</taxon>
        <taxon>Paenibacillaceae</taxon>
        <taxon>Paenibacillus</taxon>
    </lineage>
</organism>
<comment type="caution">
    <text evidence="2">The sequence shown here is derived from an EMBL/GenBank/DDBJ whole genome shotgun (WGS) entry which is preliminary data.</text>
</comment>
<dbReference type="Proteomes" id="UP001597448">
    <property type="component" value="Unassembled WGS sequence"/>
</dbReference>
<gene>
    <name evidence="2" type="ORF">ACFSX3_08035</name>
</gene>
<name>A0ABW5F4G6_9BACL</name>
<dbReference type="InterPro" id="IPR003615">
    <property type="entry name" value="HNH_nuc"/>
</dbReference>
<protein>
    <submittedName>
        <fullName evidence="2">HNH endonuclease</fullName>
    </submittedName>
</protein>
<evidence type="ECO:0000313" key="2">
    <source>
        <dbReference type="EMBL" id="MFD2409816.1"/>
    </source>
</evidence>
<keyword evidence="2" id="KW-0540">Nuclease</keyword>
<accession>A0ABW5F4G6</accession>
<dbReference type="InterPro" id="IPR002711">
    <property type="entry name" value="HNH"/>
</dbReference>
<dbReference type="GO" id="GO:0004519">
    <property type="term" value="F:endonuclease activity"/>
    <property type="evidence" value="ECO:0007669"/>
    <property type="project" value="UniProtKB-KW"/>
</dbReference>
<keyword evidence="2" id="KW-0255">Endonuclease</keyword>
<dbReference type="Gene3D" id="1.10.30.50">
    <property type="match status" value="1"/>
</dbReference>
<keyword evidence="2" id="KW-0378">Hydrolase</keyword>
<keyword evidence="3" id="KW-1185">Reference proteome</keyword>